<protein>
    <recommendedName>
        <fullName evidence="1">Transposase DDE domain-containing protein</fullName>
    </recommendedName>
</protein>
<proteinExistence type="predicted"/>
<dbReference type="AlphaFoldDB" id="A0A8J2VK24"/>
<dbReference type="EMBL" id="BMIR01000001">
    <property type="protein sequence ID" value="GGE29524.1"/>
    <property type="molecule type" value="Genomic_DNA"/>
</dbReference>
<reference evidence="2" key="1">
    <citation type="journal article" date="2014" name="Int. J. Syst. Evol. Microbiol.">
        <title>Complete genome sequence of Corynebacterium casei LMG S-19264T (=DSM 44701T), isolated from a smear-ripened cheese.</title>
        <authorList>
            <consortium name="US DOE Joint Genome Institute (JGI-PGF)"/>
            <person name="Walter F."/>
            <person name="Albersmeier A."/>
            <person name="Kalinowski J."/>
            <person name="Ruckert C."/>
        </authorList>
    </citation>
    <scope>NUCLEOTIDE SEQUENCE</scope>
    <source>
        <strain evidence="2">CGMCC 1.15371</strain>
    </source>
</reference>
<dbReference type="Pfam" id="PF13701">
    <property type="entry name" value="DDE_Tnp_1_4"/>
    <property type="match status" value="1"/>
</dbReference>
<keyword evidence="3" id="KW-1185">Reference proteome</keyword>
<evidence type="ECO:0000313" key="3">
    <source>
        <dbReference type="Proteomes" id="UP000628775"/>
    </source>
</evidence>
<dbReference type="InterPro" id="IPR025668">
    <property type="entry name" value="Tnp_DDE_dom"/>
</dbReference>
<comment type="caution">
    <text evidence="2">The sequence shown here is derived from an EMBL/GenBank/DDBJ whole genome shotgun (WGS) entry which is preliminary data.</text>
</comment>
<name>A0A8J2VK24_9BACL</name>
<reference evidence="2" key="2">
    <citation type="submission" date="2020-09" db="EMBL/GenBank/DDBJ databases">
        <authorList>
            <person name="Sun Q."/>
            <person name="Zhou Y."/>
        </authorList>
    </citation>
    <scope>NUCLEOTIDE SEQUENCE</scope>
    <source>
        <strain evidence="2">CGMCC 1.15371</strain>
    </source>
</reference>
<dbReference type="Proteomes" id="UP000628775">
    <property type="component" value="Unassembled WGS sequence"/>
</dbReference>
<evidence type="ECO:0000259" key="1">
    <source>
        <dbReference type="Pfam" id="PF13701"/>
    </source>
</evidence>
<feature type="domain" description="Transposase DDE" evidence="1">
    <location>
        <begin position="9"/>
        <end position="64"/>
    </location>
</feature>
<gene>
    <name evidence="2" type="ORF">GCM10011391_05080</name>
</gene>
<accession>A0A8J2VK24</accession>
<sequence>MAPLPQITLDFNRQIKLLNDRGALSSDTGEFIFRECDEKVDFSQTLIQHLKLKDERHYFVHSNEVQRQFTKSRKRATP</sequence>
<evidence type="ECO:0000313" key="2">
    <source>
        <dbReference type="EMBL" id="GGE29524.1"/>
    </source>
</evidence>
<organism evidence="2 3">
    <name type="scientific">Pullulanibacillus camelliae</name>
    <dbReference type="NCBI Taxonomy" id="1707096"/>
    <lineage>
        <taxon>Bacteria</taxon>
        <taxon>Bacillati</taxon>
        <taxon>Bacillota</taxon>
        <taxon>Bacilli</taxon>
        <taxon>Bacillales</taxon>
        <taxon>Sporolactobacillaceae</taxon>
        <taxon>Pullulanibacillus</taxon>
    </lineage>
</organism>